<feature type="compositionally biased region" description="Polar residues" evidence="1">
    <location>
        <begin position="824"/>
        <end position="842"/>
    </location>
</feature>
<dbReference type="EMBL" id="CM007387">
    <property type="protein sequence ID" value="ONK63479.1"/>
    <property type="molecule type" value="Genomic_DNA"/>
</dbReference>
<feature type="compositionally biased region" description="Basic residues" evidence="1">
    <location>
        <begin position="55"/>
        <end position="69"/>
    </location>
</feature>
<feature type="compositionally biased region" description="Basic and acidic residues" evidence="1">
    <location>
        <begin position="813"/>
        <end position="823"/>
    </location>
</feature>
<name>A0A5P1EF62_ASPOF</name>
<dbReference type="InterPro" id="IPR019734">
    <property type="entry name" value="TPR_rpt"/>
</dbReference>
<feature type="region of interest" description="Disordered" evidence="1">
    <location>
        <begin position="812"/>
        <end position="842"/>
    </location>
</feature>
<dbReference type="GO" id="GO:0005783">
    <property type="term" value="C:endoplasmic reticulum"/>
    <property type="evidence" value="ECO:0007669"/>
    <property type="project" value="UniProtKB-ARBA"/>
</dbReference>
<dbReference type="PANTHER" id="PTHR45181:SF4">
    <property type="entry name" value="HEAT SHOCK PROTEIN DNAJ WITH TETRATRICOPEPTIDE REPEAT-CONTAINING PROTEIN"/>
    <property type="match status" value="1"/>
</dbReference>
<feature type="region of interest" description="Disordered" evidence="1">
    <location>
        <begin position="1"/>
        <end position="84"/>
    </location>
</feature>
<feature type="region of interest" description="Disordered" evidence="1">
    <location>
        <begin position="527"/>
        <end position="585"/>
    </location>
</feature>
<dbReference type="PRINTS" id="PR00625">
    <property type="entry name" value="JDOMAIN"/>
</dbReference>
<sequence>MSPSMVDVRTPAAATRYTRDQGQIFTPFDQNPNPNPFKFMDQSNSFGKPSLSKPRFAKVRKNAAAHRRPASAAASTIQDPCSSGFNPFRSDKIEEKISKWDPFVSESGARVSESMNANGSAFGVRGTSFVLGSGDPKLSRNSSSRSMGSFDSLKSETFQFVSGSKPVEVGQGFVFGDGAKKSNDLSQGSSLGSDEGLVFSKPPEEEMRKLNLKNPGDGGDFEKKKQSENAFVFGAGSVKASMQKEKTEASTNFDAGGCVFGRGVTKSADMSRNSSFNSDEGLFSQLPEEMRNLRLKGSGNIDDFGKKKEAGNTFSFGDTQFSVSGSQPINVGMEKPTSHSFVFGSKGSGNCDAGTFAMGSDKDSFSELPNEMRKLNLKNKNMDDVKRNEQAENFVFHDNKTGQGLSSSSNLKGAEFAGSEPINIGLEKPTVGSVGFGSMGSGNPNECTFVFSSGVNKSVDSSQNSFFGSHLGLSELPEEMRKMNLNSGDGSLKTSKADKFFVFGSDKNSIGSFGSGFANKVPEETEQLNVGRGSAEQSMKNESAGPAAGAYVFGSTKEKNSGLSAEDPRKGKETAQKDETGDSNSFVFGTAKNAATSFGGSAVNTVHDNMEKMKIGTNAESLSGRIPFESNFQAAKDDHRWNMCSNPLFPAPGFQSPGPRFSFTGKPVGLETPNMEFKTPQPEDATRLTKETLFSGTVAFSAKKGDAKSTKSKKKKGKFPFSRRFSTQNVSERSGPNINPEDSTCDYSPMDYSPYREDGTADQYSRETSIASEDSSHIVSRGALSEQEEVLVSAAQRLNVNEVDLCQGEVGIDDSKDDVKKSSNAESSFVDEQTNKSVNKNNIFKLENMGLDNNSRTSPMQSDTDFFSSTGEGPANEVRNEFSFSSSLEDLGQSNFAFTASPRVDGPLSAAKHSYRRKHKLKPGQSARVPLASSLPDLMPHISISGLPVSGGQQNTSSIYKNDNESKTGKSKEEAREESTTSDVARAEVQEACEKWRFRGNQAYAKGLLGKAEDYYTCGINSVSLKEIPSSCIRPLTLCYSNRAATRMSLGKMREALRDCKMAVSIDPNFLKARVRVANCHLALGEIEDAMKHFKECLQAENISDDQKYLSEASDGLRKAQQVADLTGQSAELLLRRTSNNAAKALNVIAEALSLSPYSEHLLEMKAEALLMMRNYDEVIKLYGKTLDLVEQNSAVTEVASELKNADSSEFMNSPAILWRWHMIAKSYFYLGKLEEALELLQKREKLKSAIDKNRSSDPCTSFATTIQELLRLKAVEYYSSALACNAESRPFTAVCFCNRAAAYQALGQIADAIADCSLAIALDPSYPKAISRRATLHELIRDYGQAASDLNRLISLLQKQMEKKDNHSGGVGKSAADGTDLKRARARLVTVEEEARKGISLNMYMILGIESSSSAADIKKAYRKAALRHHPDKAGQSLVRNENVDDGLWREVAAEVHADADRLFKMIGEAYTVLSDPTKRLQYDDEEELRTCPTMSYSTRNTPKTSSDSYANHYERSYTRRQWRTQGSSYQRWYIELSLSRSLVPMDSSKFIMLTVEESHSIGSGVIKLSEGIF</sequence>
<reference evidence="4" key="1">
    <citation type="journal article" date="2017" name="Nat. Commun.">
        <title>The asparagus genome sheds light on the origin and evolution of a young Y chromosome.</title>
        <authorList>
            <person name="Harkess A."/>
            <person name="Zhou J."/>
            <person name="Xu C."/>
            <person name="Bowers J.E."/>
            <person name="Van der Hulst R."/>
            <person name="Ayyampalayam S."/>
            <person name="Mercati F."/>
            <person name="Riccardi P."/>
            <person name="McKain M.R."/>
            <person name="Kakrana A."/>
            <person name="Tang H."/>
            <person name="Ray J."/>
            <person name="Groenendijk J."/>
            <person name="Arikit S."/>
            <person name="Mathioni S.M."/>
            <person name="Nakano M."/>
            <person name="Shan H."/>
            <person name="Telgmann-Rauber A."/>
            <person name="Kanno A."/>
            <person name="Yue Z."/>
            <person name="Chen H."/>
            <person name="Li W."/>
            <person name="Chen Y."/>
            <person name="Xu X."/>
            <person name="Zhang Y."/>
            <person name="Luo S."/>
            <person name="Chen H."/>
            <person name="Gao J."/>
            <person name="Mao Z."/>
            <person name="Pires J.C."/>
            <person name="Luo M."/>
            <person name="Kudrna D."/>
            <person name="Wing R.A."/>
            <person name="Meyers B.C."/>
            <person name="Yi K."/>
            <person name="Kong H."/>
            <person name="Lavrijsen P."/>
            <person name="Sunseri F."/>
            <person name="Falavigna A."/>
            <person name="Ye Y."/>
            <person name="Leebens-Mack J.H."/>
            <person name="Chen G."/>
        </authorList>
    </citation>
    <scope>NUCLEOTIDE SEQUENCE [LARGE SCALE GENOMIC DNA]</scope>
    <source>
        <strain evidence="4">cv. DH0086</strain>
    </source>
</reference>
<dbReference type="InterPro" id="IPR001623">
    <property type="entry name" value="DnaJ_domain"/>
</dbReference>
<evidence type="ECO:0000256" key="1">
    <source>
        <dbReference type="SAM" id="MobiDB-lite"/>
    </source>
</evidence>
<dbReference type="InterPro" id="IPR036869">
    <property type="entry name" value="J_dom_sf"/>
</dbReference>
<feature type="compositionally biased region" description="Basic and acidic residues" evidence="1">
    <location>
        <begin position="556"/>
        <end position="580"/>
    </location>
</feature>
<protein>
    <recommendedName>
        <fullName evidence="2">J domain-containing protein</fullName>
    </recommendedName>
</protein>
<dbReference type="PANTHER" id="PTHR45181">
    <property type="entry name" value="HEAT SHOCK PROTEIN DNAJ WITH TETRATRICOPEPTIDE REPEAT-CONTAINING PROTEIN"/>
    <property type="match status" value="1"/>
</dbReference>
<feature type="domain" description="J" evidence="2">
    <location>
        <begin position="1403"/>
        <end position="1488"/>
    </location>
</feature>
<dbReference type="Pfam" id="PF00226">
    <property type="entry name" value="DnaJ"/>
    <property type="match status" value="1"/>
</dbReference>
<dbReference type="Pfam" id="PF00515">
    <property type="entry name" value="TPR_1"/>
    <property type="match status" value="1"/>
</dbReference>
<feature type="compositionally biased region" description="Basic and acidic residues" evidence="1">
    <location>
        <begin position="962"/>
        <end position="984"/>
    </location>
</feature>
<gene>
    <name evidence="3" type="ORF">A4U43_C07F15580</name>
</gene>
<feature type="compositionally biased region" description="Polar residues" evidence="1">
    <location>
        <begin position="951"/>
        <end position="961"/>
    </location>
</feature>
<dbReference type="SMART" id="SM00271">
    <property type="entry name" value="DnaJ"/>
    <property type="match status" value="1"/>
</dbReference>
<feature type="compositionally biased region" description="Polar residues" evidence="1">
    <location>
        <begin position="724"/>
        <end position="746"/>
    </location>
</feature>
<feature type="compositionally biased region" description="Polar residues" evidence="1">
    <location>
        <begin position="20"/>
        <end position="32"/>
    </location>
</feature>
<dbReference type="InterPro" id="IPR011990">
    <property type="entry name" value="TPR-like_helical_dom_sf"/>
</dbReference>
<dbReference type="PROSITE" id="PS50076">
    <property type="entry name" value="DNAJ_2"/>
    <property type="match status" value="1"/>
</dbReference>
<evidence type="ECO:0000313" key="4">
    <source>
        <dbReference type="Proteomes" id="UP000243459"/>
    </source>
</evidence>
<feature type="region of interest" description="Disordered" evidence="1">
    <location>
        <begin position="704"/>
        <end position="775"/>
    </location>
</feature>
<dbReference type="Gramene" id="ONK63479">
    <property type="protein sequence ID" value="ONK63479"/>
    <property type="gene ID" value="A4U43_C07F15580"/>
</dbReference>
<dbReference type="SUPFAM" id="SSF46565">
    <property type="entry name" value="Chaperone J-domain"/>
    <property type="match status" value="1"/>
</dbReference>
<feature type="region of interest" description="Disordered" evidence="1">
    <location>
        <begin position="183"/>
        <end position="223"/>
    </location>
</feature>
<evidence type="ECO:0000313" key="3">
    <source>
        <dbReference type="EMBL" id="ONK63479.1"/>
    </source>
</evidence>
<feature type="region of interest" description="Disordered" evidence="1">
    <location>
        <begin position="945"/>
        <end position="984"/>
    </location>
</feature>
<dbReference type="SUPFAM" id="SSF48452">
    <property type="entry name" value="TPR-like"/>
    <property type="match status" value="2"/>
</dbReference>
<dbReference type="SMART" id="SM00028">
    <property type="entry name" value="TPR"/>
    <property type="match status" value="7"/>
</dbReference>
<dbReference type="Gene3D" id="1.25.40.10">
    <property type="entry name" value="Tetratricopeptide repeat domain"/>
    <property type="match status" value="3"/>
</dbReference>
<keyword evidence="4" id="KW-1185">Reference proteome</keyword>
<dbReference type="Proteomes" id="UP000243459">
    <property type="component" value="Chromosome 7"/>
</dbReference>
<accession>A0A5P1EF62</accession>
<organism evidence="3 4">
    <name type="scientific">Asparagus officinalis</name>
    <name type="common">Garden asparagus</name>
    <dbReference type="NCBI Taxonomy" id="4686"/>
    <lineage>
        <taxon>Eukaryota</taxon>
        <taxon>Viridiplantae</taxon>
        <taxon>Streptophyta</taxon>
        <taxon>Embryophyta</taxon>
        <taxon>Tracheophyta</taxon>
        <taxon>Spermatophyta</taxon>
        <taxon>Magnoliopsida</taxon>
        <taxon>Liliopsida</taxon>
        <taxon>Asparagales</taxon>
        <taxon>Asparagaceae</taxon>
        <taxon>Asparagoideae</taxon>
        <taxon>Asparagus</taxon>
    </lineage>
</organism>
<proteinExistence type="predicted"/>
<feature type="compositionally biased region" description="Polar residues" evidence="1">
    <location>
        <begin position="762"/>
        <end position="773"/>
    </location>
</feature>
<dbReference type="CDD" id="cd06257">
    <property type="entry name" value="DnaJ"/>
    <property type="match status" value="1"/>
</dbReference>
<evidence type="ECO:0000259" key="2">
    <source>
        <dbReference type="PROSITE" id="PS50076"/>
    </source>
</evidence>
<dbReference type="Gene3D" id="1.10.287.110">
    <property type="entry name" value="DnaJ domain"/>
    <property type="match status" value="1"/>
</dbReference>